<keyword evidence="1" id="KW-0472">Membrane</keyword>
<dbReference type="OrthoDB" id="1431451at2"/>
<keyword evidence="1" id="KW-0812">Transmembrane</keyword>
<accession>A0A347UDG0</accession>
<dbReference type="AlphaFoldDB" id="A0A347UDG0"/>
<reference evidence="2 3" key="1">
    <citation type="submission" date="2018-09" db="EMBL/GenBank/DDBJ databases">
        <title>Profundibacter amoris BAR1 gen. nov., sp. nov., a new member of the Roseobacter clade isolated at Lokis Castle Vent Field on the Arctic Mid-Oceanic Ridge.</title>
        <authorList>
            <person name="Le Moine Bauer S."/>
            <person name="Sjoeberg A.G."/>
            <person name="L'Haridon S."/>
            <person name="Stokke R."/>
            <person name="Roalkvam I."/>
            <person name="Steen I.H."/>
            <person name="Dahle H."/>
        </authorList>
    </citation>
    <scope>NUCLEOTIDE SEQUENCE [LARGE SCALE GENOMIC DNA]</scope>
    <source>
        <strain evidence="2 3">BAR1</strain>
    </source>
</reference>
<protein>
    <submittedName>
        <fullName evidence="2">Uncharacterized protein</fullName>
    </submittedName>
</protein>
<dbReference type="Proteomes" id="UP000261704">
    <property type="component" value="Chromosome"/>
</dbReference>
<keyword evidence="1" id="KW-1133">Transmembrane helix</keyword>
<dbReference type="RefSeq" id="WP_118941546.1">
    <property type="nucleotide sequence ID" value="NZ_CP032125.1"/>
</dbReference>
<dbReference type="EMBL" id="CP032125">
    <property type="protein sequence ID" value="AXX96888.1"/>
    <property type="molecule type" value="Genomic_DNA"/>
</dbReference>
<evidence type="ECO:0000313" key="2">
    <source>
        <dbReference type="EMBL" id="AXX96888.1"/>
    </source>
</evidence>
<evidence type="ECO:0000256" key="1">
    <source>
        <dbReference type="SAM" id="Phobius"/>
    </source>
</evidence>
<sequence length="418" mass="46838">MTRWEDEFDNNPIHATLEGIRDFLKVKVDSPDSDVAIEKRRLEKALDLLDSALEQIDKEIAPIALLNQINGHLRQPQFWNQLQAYHSNPAVTYLQAANNHINSQIHVFYQLAIFSNGKKTTRITKPVEKAFDEFCKAVDAKSSEFDETLKGQISKLQEITKSQDELVTEMTDLKNVHKDRLNTWQGEFTVSQTSRAEEFSATQIQREKEFSEWFSAFTKSTDEKLGNLIAQFKAKIDEYKKDAISKHNAILDIHGLVATDGVAGGYKSTADDEGAAANKWRLGAFALLGAAAAWLAFKLWLGINALGENGIDWEEIATSVSLTGILLAAAVYASKQSNFHRNNEQKMRWFALEVKAIDPFLASLSEEDQKRLKAQICERIFGQSDGGSKHETESFDPNIIKVVSASLVEGVKSLSKLK</sequence>
<gene>
    <name evidence="2" type="ORF">BAR1_02430</name>
</gene>
<feature type="transmembrane region" description="Helical" evidence="1">
    <location>
        <begin position="316"/>
        <end position="333"/>
    </location>
</feature>
<name>A0A347UDG0_9RHOB</name>
<feature type="transmembrane region" description="Helical" evidence="1">
    <location>
        <begin position="282"/>
        <end position="301"/>
    </location>
</feature>
<proteinExistence type="predicted"/>
<keyword evidence="3" id="KW-1185">Reference proteome</keyword>
<organism evidence="2 3">
    <name type="scientific">Profundibacter amoris</name>
    <dbReference type="NCBI Taxonomy" id="2171755"/>
    <lineage>
        <taxon>Bacteria</taxon>
        <taxon>Pseudomonadati</taxon>
        <taxon>Pseudomonadota</taxon>
        <taxon>Alphaproteobacteria</taxon>
        <taxon>Rhodobacterales</taxon>
        <taxon>Paracoccaceae</taxon>
        <taxon>Profundibacter</taxon>
    </lineage>
</organism>
<dbReference type="KEGG" id="pamo:BAR1_02430"/>
<evidence type="ECO:0000313" key="3">
    <source>
        <dbReference type="Proteomes" id="UP000261704"/>
    </source>
</evidence>